<feature type="compositionally biased region" description="Basic and acidic residues" evidence="2">
    <location>
        <begin position="151"/>
        <end position="167"/>
    </location>
</feature>
<dbReference type="InterPro" id="IPR052825">
    <property type="entry name" value="CCD-Prefoldin_beta-like"/>
</dbReference>
<sequence>MCTAQMLQDMDQRLQEEGLDSSASSDERLSLLWQLYRSSESTVRSLKQQIQDLQKERVAEIENVQQYVNQIKSLTKTRDSVALHLEHENKTLHATLDDIYRQQEAQRSEISEMLLQEGLADIIPISLSEQVAYLLADRASLLEKTQSQENVDGKTAQEPDVRKEQTSKECRENVVKKVAPPDIQSPWKRLLGLRKAAQSEQKLLPQTVDLQFSRDDTLKGRTLQELERDVEEASARLAMAHKEIRRLTDELESAHLTQKAYEPELQEAQMEVEHLRHEVEKLKRCEVVELRKTKEINEKQEEELCHLRETVKRLQAEHVHLLEMTEGPDSTVTPSKDKKPQEEDIHQGCLDKMQERLHMLRDLTQVTLKLRMEFEMEADLRRRAVDECEEQKRKRTEAEQLVRDFQNLCEKQADDYRTTVSSLQVEMRDLVTKVRELETQDVERQCDKHLKQVLSLEDNVCQLKLALQEEQQKTRQLSMTMQREIDQAKALVQSQDVQLQQDAEEQRRMFEELQGIQNILSTTKQELLSQRRNYTQLQNSISDAEQENLRLQQNTEDLRNRLSSSQQETASLTTELQLALVRLDTEKSKYNDKRIHYKNKLSRARGVYLRETGWRDEKIKDLDKEIFILRKQEEKTAHMMKTVTSENESLLQKNRQLLLQLHDFEEAQKNASDAISTMQMRMNLLETENVQLKQTTAQMSEHIECLTILAETNCDQEVTAESRVIEGEDQTTPPT</sequence>
<reference evidence="3" key="1">
    <citation type="submission" date="2025-08" db="UniProtKB">
        <authorList>
            <consortium name="RefSeq"/>
        </authorList>
    </citation>
    <scope>IDENTIFICATION</scope>
    <source>
        <tissue evidence="3">Muscle</tissue>
    </source>
</reference>
<dbReference type="Proteomes" id="UP001155660">
    <property type="component" value="Chromosome A11"/>
</dbReference>
<feature type="coiled-coil region" evidence="1">
    <location>
        <begin position="647"/>
        <end position="695"/>
    </location>
</feature>
<dbReference type="InterPro" id="IPR031476">
    <property type="entry name" value="DUF4686"/>
</dbReference>
<feature type="coiled-coil region" evidence="1">
    <location>
        <begin position="381"/>
        <end position="440"/>
    </location>
</feature>
<feature type="coiled-coil region" evidence="1">
    <location>
        <begin position="527"/>
        <end position="568"/>
    </location>
</feature>
<gene>
    <name evidence="3" type="primary">si:dkey-264d12.5</name>
</gene>
<keyword evidence="1" id="KW-0175">Coiled coil</keyword>
<accession>A0A9R0B5W7</accession>
<dbReference type="RefSeq" id="XP_042622765.1">
    <property type="nucleotide sequence ID" value="XM_042766831.1"/>
</dbReference>
<dbReference type="PANTHER" id="PTHR34479">
    <property type="entry name" value="COILED-COIL DOMAIN-CONTAINING PROTEIN 30"/>
    <property type="match status" value="1"/>
</dbReference>
<feature type="region of interest" description="Disordered" evidence="2">
    <location>
        <begin position="146"/>
        <end position="167"/>
    </location>
</feature>
<name>A0A9R0B5W7_CYPCA</name>
<evidence type="ECO:0000256" key="2">
    <source>
        <dbReference type="SAM" id="MobiDB-lite"/>
    </source>
</evidence>
<dbReference type="GeneID" id="109055628"/>
<organism evidence="3">
    <name type="scientific">Cyprinus carpio</name>
    <name type="common">Common carp</name>
    <dbReference type="NCBI Taxonomy" id="7962"/>
    <lineage>
        <taxon>Eukaryota</taxon>
        <taxon>Metazoa</taxon>
        <taxon>Chordata</taxon>
        <taxon>Craniata</taxon>
        <taxon>Vertebrata</taxon>
        <taxon>Euteleostomi</taxon>
        <taxon>Actinopterygii</taxon>
        <taxon>Neopterygii</taxon>
        <taxon>Teleostei</taxon>
        <taxon>Ostariophysi</taxon>
        <taxon>Cypriniformes</taxon>
        <taxon>Cyprinidae</taxon>
        <taxon>Cyprininae</taxon>
        <taxon>Cyprinus</taxon>
    </lineage>
</organism>
<dbReference type="OrthoDB" id="10007527at2759"/>
<feature type="coiled-coil region" evidence="1">
    <location>
        <begin position="223"/>
        <end position="317"/>
    </location>
</feature>
<dbReference type="KEGG" id="ccar:109055628"/>
<dbReference type="SMR" id="A0A9R0B5W7"/>
<proteinExistence type="predicted"/>
<dbReference type="Pfam" id="PF15742">
    <property type="entry name" value="DUF4686"/>
    <property type="match status" value="1"/>
</dbReference>
<protein>
    <submittedName>
        <fullName evidence="3">Cingulin isoform X1</fullName>
    </submittedName>
</protein>
<dbReference type="AlphaFoldDB" id="A0A9R0B5W7"/>
<evidence type="ECO:0000313" key="3">
    <source>
        <dbReference type="RefSeq" id="XP_042622765.1"/>
    </source>
</evidence>
<evidence type="ECO:0000256" key="1">
    <source>
        <dbReference type="SAM" id="Coils"/>
    </source>
</evidence>
<dbReference type="PANTHER" id="PTHR34479:SF1">
    <property type="entry name" value="COILED-COIL DOMAIN-CONTAINING PROTEIN 30"/>
    <property type="match status" value="1"/>
</dbReference>
<feature type="coiled-coil region" evidence="1">
    <location>
        <begin position="36"/>
        <end position="70"/>
    </location>
</feature>